<organism evidence="2 3">
    <name type="scientific">Brassica oleracea var. oleracea</name>
    <dbReference type="NCBI Taxonomy" id="109376"/>
    <lineage>
        <taxon>Eukaryota</taxon>
        <taxon>Viridiplantae</taxon>
        <taxon>Streptophyta</taxon>
        <taxon>Embryophyta</taxon>
        <taxon>Tracheophyta</taxon>
        <taxon>Spermatophyta</taxon>
        <taxon>Magnoliopsida</taxon>
        <taxon>eudicotyledons</taxon>
        <taxon>Gunneridae</taxon>
        <taxon>Pentapetalae</taxon>
        <taxon>rosids</taxon>
        <taxon>malvids</taxon>
        <taxon>Brassicales</taxon>
        <taxon>Brassicaceae</taxon>
        <taxon>Brassiceae</taxon>
        <taxon>Brassica</taxon>
    </lineage>
</organism>
<keyword evidence="3" id="KW-1185">Reference proteome</keyword>
<proteinExistence type="predicted"/>
<dbReference type="AlphaFoldDB" id="A0A0D3ABL7"/>
<dbReference type="Proteomes" id="UP000032141">
    <property type="component" value="Chromosome C1"/>
</dbReference>
<evidence type="ECO:0000313" key="3">
    <source>
        <dbReference type="Proteomes" id="UP000032141"/>
    </source>
</evidence>
<accession>A0A0D3ABL7</accession>
<dbReference type="EnsemblPlants" id="Bo1g105280.1">
    <property type="protein sequence ID" value="Bo1g105280.1"/>
    <property type="gene ID" value="Bo1g105280"/>
</dbReference>
<protein>
    <submittedName>
        <fullName evidence="2">Uncharacterized protein</fullName>
    </submittedName>
</protein>
<evidence type="ECO:0000256" key="1">
    <source>
        <dbReference type="SAM" id="MobiDB-lite"/>
    </source>
</evidence>
<reference evidence="2 3" key="1">
    <citation type="journal article" date="2014" name="Genome Biol.">
        <title>Transcriptome and methylome profiling reveals relics of genome dominance in the mesopolyploid Brassica oleracea.</title>
        <authorList>
            <person name="Parkin I.A."/>
            <person name="Koh C."/>
            <person name="Tang H."/>
            <person name="Robinson S.J."/>
            <person name="Kagale S."/>
            <person name="Clarke W.E."/>
            <person name="Town C.D."/>
            <person name="Nixon J."/>
            <person name="Krishnakumar V."/>
            <person name="Bidwell S.L."/>
            <person name="Denoeud F."/>
            <person name="Belcram H."/>
            <person name="Links M.G."/>
            <person name="Just J."/>
            <person name="Clarke C."/>
            <person name="Bender T."/>
            <person name="Huebert T."/>
            <person name="Mason A.S."/>
            <person name="Pires J.C."/>
            <person name="Barker G."/>
            <person name="Moore J."/>
            <person name="Walley P.G."/>
            <person name="Manoli S."/>
            <person name="Batley J."/>
            <person name="Edwards D."/>
            <person name="Nelson M.N."/>
            <person name="Wang X."/>
            <person name="Paterson A.H."/>
            <person name="King G."/>
            <person name="Bancroft I."/>
            <person name="Chalhoub B."/>
            <person name="Sharpe A.G."/>
        </authorList>
    </citation>
    <scope>NUCLEOTIDE SEQUENCE</scope>
    <source>
        <strain evidence="2 3">cv. TO1000</strain>
    </source>
</reference>
<feature type="compositionally biased region" description="Polar residues" evidence="1">
    <location>
        <begin position="90"/>
        <end position="121"/>
    </location>
</feature>
<dbReference type="HOGENOM" id="CLU_1646052_0_0_1"/>
<evidence type="ECO:0000313" key="2">
    <source>
        <dbReference type="EnsemblPlants" id="Bo1g105280.1"/>
    </source>
</evidence>
<feature type="compositionally biased region" description="Basic and acidic residues" evidence="1">
    <location>
        <begin position="125"/>
        <end position="135"/>
    </location>
</feature>
<dbReference type="Gramene" id="Bo1g105280.1">
    <property type="protein sequence ID" value="Bo1g105280.1"/>
    <property type="gene ID" value="Bo1g105280"/>
</dbReference>
<reference evidence="2" key="2">
    <citation type="submission" date="2015-03" db="UniProtKB">
        <authorList>
            <consortium name="EnsemblPlants"/>
        </authorList>
    </citation>
    <scope>IDENTIFICATION</scope>
</reference>
<sequence>MIQTHHRWKHTTIPLSLDSSVDRFSKSSQFHGEMSSGLWRNYQNSLKLRKTKRFEVEGGNKKICCSYRNNERLVFHQIEVTDPVKKNDFYSGSQQENPLPELGSSQLPLFSTQNTKTSSFCKDSPTQRKERKKWEPSDDLVLISAWLNTSKDAIISNEQKA</sequence>
<name>A0A0D3ABL7_BRAOL</name>
<feature type="region of interest" description="Disordered" evidence="1">
    <location>
        <begin position="86"/>
        <end position="135"/>
    </location>
</feature>